<dbReference type="EMBL" id="JABELV010000107">
    <property type="protein sequence ID" value="KAG7530855.1"/>
    <property type="molecule type" value="Genomic_DNA"/>
</dbReference>
<dbReference type="OrthoDB" id="2113294at2759"/>
<evidence type="ECO:0000259" key="1">
    <source>
        <dbReference type="Pfam" id="PF15024"/>
    </source>
</evidence>
<accession>A0A8K0JIA6</accession>
<dbReference type="GO" id="GO:0030144">
    <property type="term" value="F:alpha-1,6-mannosylglycoprotein 6-beta-N-acetylglucosaminyltransferase activity"/>
    <property type="evidence" value="ECO:0007669"/>
    <property type="project" value="InterPro"/>
</dbReference>
<organism evidence="2 3">
    <name type="scientific">Filobasidium floriforme</name>
    <dbReference type="NCBI Taxonomy" id="5210"/>
    <lineage>
        <taxon>Eukaryota</taxon>
        <taxon>Fungi</taxon>
        <taxon>Dikarya</taxon>
        <taxon>Basidiomycota</taxon>
        <taxon>Agaricomycotina</taxon>
        <taxon>Tremellomycetes</taxon>
        <taxon>Filobasidiales</taxon>
        <taxon>Filobasidiaceae</taxon>
        <taxon>Filobasidium</taxon>
    </lineage>
</organism>
<gene>
    <name evidence="2" type="ORF">FFLO_04762</name>
</gene>
<sequence length="211" mass="23550">MYSLSDESPANPLGPDWTLSPHWTNGNRFISYSIEPACLDQTLVPAAERATNRTYLFAKTRDYIESHHNDTAWTLDDLGGVIDRLGLDMIAGIRDEDDETSRDHLKSLGIDNKGRLDAHSFRGYVSSSRLFVGVGRPRISPSPLEALCLGVPFINPIGIYDHEDVWNVSAWNSQHWAFQHMEPPYVYNVFARDIAGLESAIVAALAHPIDS</sequence>
<dbReference type="Proteomes" id="UP000812966">
    <property type="component" value="Unassembled WGS sequence"/>
</dbReference>
<dbReference type="UniPathway" id="UPA00378"/>
<dbReference type="Pfam" id="PF15024">
    <property type="entry name" value="Glyco_transf_18"/>
    <property type="match status" value="1"/>
</dbReference>
<reference evidence="2" key="1">
    <citation type="submission" date="2020-04" db="EMBL/GenBank/DDBJ databases">
        <title>Analysis of mating type loci in Filobasidium floriforme.</title>
        <authorList>
            <person name="Nowrousian M."/>
        </authorList>
    </citation>
    <scope>NUCLEOTIDE SEQUENCE</scope>
    <source>
        <strain evidence="2">CBS 6242</strain>
    </source>
</reference>
<evidence type="ECO:0000313" key="3">
    <source>
        <dbReference type="Proteomes" id="UP000812966"/>
    </source>
</evidence>
<feature type="domain" description="Glycosyltransferase family 18 catalytic" evidence="1">
    <location>
        <begin position="17"/>
        <end position="209"/>
    </location>
</feature>
<evidence type="ECO:0000313" key="2">
    <source>
        <dbReference type="EMBL" id="KAG7530855.1"/>
    </source>
</evidence>
<comment type="caution">
    <text evidence="2">The sequence shown here is derived from an EMBL/GenBank/DDBJ whole genome shotgun (WGS) entry which is preliminary data.</text>
</comment>
<dbReference type="AlphaFoldDB" id="A0A8K0JIA6"/>
<name>A0A8K0JIA6_9TREE</name>
<proteinExistence type="predicted"/>
<keyword evidence="3" id="KW-1185">Reference proteome</keyword>
<protein>
    <recommendedName>
        <fullName evidence="1">Glycosyltransferase family 18 catalytic domain-containing protein</fullName>
    </recommendedName>
</protein>
<dbReference type="InterPro" id="IPR026116">
    <property type="entry name" value="GT18_cat"/>
</dbReference>